<dbReference type="EMBL" id="JASPKZ010009479">
    <property type="protein sequence ID" value="KAJ9576705.1"/>
    <property type="molecule type" value="Genomic_DNA"/>
</dbReference>
<organism evidence="1 2">
    <name type="scientific">Diploptera punctata</name>
    <name type="common">Pacific beetle cockroach</name>
    <dbReference type="NCBI Taxonomy" id="6984"/>
    <lineage>
        <taxon>Eukaryota</taxon>
        <taxon>Metazoa</taxon>
        <taxon>Ecdysozoa</taxon>
        <taxon>Arthropoda</taxon>
        <taxon>Hexapoda</taxon>
        <taxon>Insecta</taxon>
        <taxon>Pterygota</taxon>
        <taxon>Neoptera</taxon>
        <taxon>Polyneoptera</taxon>
        <taxon>Dictyoptera</taxon>
        <taxon>Blattodea</taxon>
        <taxon>Blaberoidea</taxon>
        <taxon>Blaberidae</taxon>
        <taxon>Diplopterinae</taxon>
        <taxon>Diploptera</taxon>
    </lineage>
</organism>
<feature type="non-terminal residue" evidence="1">
    <location>
        <position position="1"/>
    </location>
</feature>
<keyword evidence="2" id="KW-1185">Reference proteome</keyword>
<comment type="caution">
    <text evidence="1">The sequence shown here is derived from an EMBL/GenBank/DDBJ whole genome shotgun (WGS) entry which is preliminary data.</text>
</comment>
<proteinExistence type="predicted"/>
<dbReference type="AlphaFoldDB" id="A0AAD7ZAB8"/>
<reference evidence="1" key="2">
    <citation type="submission" date="2023-05" db="EMBL/GenBank/DDBJ databases">
        <authorList>
            <person name="Fouks B."/>
        </authorList>
    </citation>
    <scope>NUCLEOTIDE SEQUENCE</scope>
    <source>
        <strain evidence="1">Stay&amp;Tobe</strain>
        <tissue evidence="1">Testes</tissue>
    </source>
</reference>
<evidence type="ECO:0000313" key="2">
    <source>
        <dbReference type="Proteomes" id="UP001233999"/>
    </source>
</evidence>
<reference evidence="1" key="1">
    <citation type="journal article" date="2023" name="IScience">
        <title>Live-bearing cockroach genome reveals convergent evolutionary mechanisms linked to viviparity in insects and beyond.</title>
        <authorList>
            <person name="Fouks B."/>
            <person name="Harrison M.C."/>
            <person name="Mikhailova A.A."/>
            <person name="Marchal E."/>
            <person name="English S."/>
            <person name="Carruthers M."/>
            <person name="Jennings E.C."/>
            <person name="Chiamaka E.L."/>
            <person name="Frigard R.A."/>
            <person name="Pippel M."/>
            <person name="Attardo G.M."/>
            <person name="Benoit J.B."/>
            <person name="Bornberg-Bauer E."/>
            <person name="Tobe S.S."/>
        </authorList>
    </citation>
    <scope>NUCLEOTIDE SEQUENCE</scope>
    <source>
        <strain evidence="1">Stay&amp;Tobe</strain>
    </source>
</reference>
<dbReference type="Proteomes" id="UP001233999">
    <property type="component" value="Unassembled WGS sequence"/>
</dbReference>
<gene>
    <name evidence="1" type="ORF">L9F63_025398</name>
</gene>
<protein>
    <submittedName>
        <fullName evidence="1">Uncharacterized protein</fullName>
    </submittedName>
</protein>
<name>A0AAD7ZAB8_DIPPU</name>
<accession>A0AAD7ZAB8</accession>
<sequence length="50" mass="5553">ITDIIAVTEDSLEASLCGIFQGEKGATTFPAEFFAQCYDLSAIVERWCEY</sequence>
<evidence type="ECO:0000313" key="1">
    <source>
        <dbReference type="EMBL" id="KAJ9576705.1"/>
    </source>
</evidence>